<dbReference type="PROSITE" id="PS51253">
    <property type="entry name" value="HTH_CENPB"/>
    <property type="match status" value="1"/>
</dbReference>
<dbReference type="PANTHER" id="PTHR19303">
    <property type="entry name" value="TRANSPOSON"/>
    <property type="match status" value="1"/>
</dbReference>
<evidence type="ECO:0000256" key="2">
    <source>
        <dbReference type="ARBA" id="ARBA00023125"/>
    </source>
</evidence>
<organism evidence="6 7">
    <name type="scientific">Diabrotica virgifera virgifera</name>
    <name type="common">western corn rootworm</name>
    <dbReference type="NCBI Taxonomy" id="50390"/>
    <lineage>
        <taxon>Eukaryota</taxon>
        <taxon>Metazoa</taxon>
        <taxon>Ecdysozoa</taxon>
        <taxon>Arthropoda</taxon>
        <taxon>Hexapoda</taxon>
        <taxon>Insecta</taxon>
        <taxon>Pterygota</taxon>
        <taxon>Neoptera</taxon>
        <taxon>Endopterygota</taxon>
        <taxon>Coleoptera</taxon>
        <taxon>Polyphaga</taxon>
        <taxon>Cucujiformia</taxon>
        <taxon>Chrysomeloidea</taxon>
        <taxon>Chrysomelidae</taxon>
        <taxon>Galerucinae</taxon>
        <taxon>Diabroticina</taxon>
        <taxon>Diabroticites</taxon>
        <taxon>Diabrotica</taxon>
    </lineage>
</organism>
<evidence type="ECO:0000313" key="7">
    <source>
        <dbReference type="Proteomes" id="UP001652700"/>
    </source>
</evidence>
<protein>
    <recommendedName>
        <fullName evidence="5">HTH CENPB-type domain-containing protein</fullName>
    </recommendedName>
</protein>
<feature type="region of interest" description="Disordered" evidence="4">
    <location>
        <begin position="601"/>
        <end position="627"/>
    </location>
</feature>
<evidence type="ECO:0000256" key="3">
    <source>
        <dbReference type="ARBA" id="ARBA00023242"/>
    </source>
</evidence>
<name>A0ABM5JJ44_DIAVI</name>
<dbReference type="InterPro" id="IPR050863">
    <property type="entry name" value="CenT-Element_Derived"/>
</dbReference>
<dbReference type="EnsemblMetazoa" id="XM_050642004.1">
    <property type="protein sequence ID" value="XP_050497961.1"/>
    <property type="gene ID" value="LOC114328001"/>
</dbReference>
<evidence type="ECO:0000256" key="4">
    <source>
        <dbReference type="SAM" id="MobiDB-lite"/>
    </source>
</evidence>
<dbReference type="InterPro" id="IPR036397">
    <property type="entry name" value="RNaseH_sf"/>
</dbReference>
<evidence type="ECO:0000259" key="5">
    <source>
        <dbReference type="PROSITE" id="PS51253"/>
    </source>
</evidence>
<dbReference type="InterPro" id="IPR004875">
    <property type="entry name" value="DDE_SF_endonuclease_dom"/>
</dbReference>
<feature type="compositionally biased region" description="Basic residues" evidence="4">
    <location>
        <begin position="601"/>
        <end position="611"/>
    </location>
</feature>
<reference evidence="6" key="1">
    <citation type="submission" date="2025-05" db="UniProtKB">
        <authorList>
            <consortium name="EnsemblMetazoa"/>
        </authorList>
    </citation>
    <scope>IDENTIFICATION</scope>
</reference>
<dbReference type="InterPro" id="IPR009057">
    <property type="entry name" value="Homeodomain-like_sf"/>
</dbReference>
<proteinExistence type="predicted"/>
<dbReference type="SUPFAM" id="SSF46689">
    <property type="entry name" value="Homeodomain-like"/>
    <property type="match status" value="1"/>
</dbReference>
<dbReference type="InterPro" id="IPR006600">
    <property type="entry name" value="HTH_CenpB_DNA-bd_dom"/>
</dbReference>
<comment type="subcellular location">
    <subcellularLocation>
        <location evidence="1">Nucleus</location>
    </subcellularLocation>
</comment>
<dbReference type="RefSeq" id="XP_050497961.1">
    <property type="nucleotide sequence ID" value="XM_050642004.1"/>
</dbReference>
<dbReference type="Gene3D" id="1.10.10.60">
    <property type="entry name" value="Homeodomain-like"/>
    <property type="match status" value="1"/>
</dbReference>
<dbReference type="InterPro" id="IPR007889">
    <property type="entry name" value="HTH_Psq"/>
</dbReference>
<keyword evidence="7" id="KW-1185">Reference proteome</keyword>
<feature type="region of interest" description="Disordered" evidence="4">
    <location>
        <begin position="471"/>
        <end position="499"/>
    </location>
</feature>
<feature type="domain" description="HTH CENPB-type" evidence="5">
    <location>
        <begin position="60"/>
        <end position="136"/>
    </location>
</feature>
<dbReference type="Gene3D" id="3.30.420.10">
    <property type="entry name" value="Ribonuclease H-like superfamily/Ribonuclease H"/>
    <property type="match status" value="1"/>
</dbReference>
<evidence type="ECO:0000313" key="6">
    <source>
        <dbReference type="EnsemblMetazoa" id="XP_050497961.1"/>
    </source>
</evidence>
<dbReference type="GeneID" id="114328001"/>
<dbReference type="PANTHER" id="PTHR19303:SF74">
    <property type="entry name" value="POGO TRANSPOSABLE ELEMENT WITH KRAB DOMAIN"/>
    <property type="match status" value="1"/>
</dbReference>
<accession>A0ABM5JJ44</accession>
<dbReference type="Pfam" id="PF03184">
    <property type="entry name" value="DDE_1"/>
    <property type="match status" value="1"/>
</dbReference>
<keyword evidence="3" id="KW-0539">Nucleus</keyword>
<evidence type="ECO:0000256" key="1">
    <source>
        <dbReference type="ARBA" id="ARBA00004123"/>
    </source>
</evidence>
<dbReference type="Proteomes" id="UP001652700">
    <property type="component" value="Unplaced"/>
</dbReference>
<dbReference type="Pfam" id="PF05225">
    <property type="entry name" value="HTH_psq"/>
    <property type="match status" value="1"/>
</dbReference>
<sequence>MLKTKKIGTRQFFSYSEDDLKKAIEAVTQNGISRKAAARQFNVPRTTLIRKLYSPATTPRKMGPATELSEAEENVFENWVLAMARKGFPIHRQNLMLSVKKFLEETGRETKYLLNKTPGRSWFQGFSKRHPKIKERYPEAVSKARAAVTQDRIEAWFDEIQLFLEEDRYDEILLDPTRVFNADEAGFCLCPKSEKVLGPVGYKEDFYIRVSSEKEQITVMATFSADGKHVPPMLIFPYKRIPEAIAKSVPENWGLGRSDSGWMTSQVFYEYISNHFLPYLKSNNIQRPVILFVDGHRSHSTKHVSQLCDDNGIILVSLFPNTTHIMQPADVSVFKPLKAGWSAEVRNWKFQNFPKDVTRSTFGTILESVFSKYASEETIKNGFRRSGLYPFNKNNVDYTKCIPNRIVAAQISDKETPKNALDVLENKIEKKYLTEFIQTYSKRETWSGDISYSKLYSVWAEIKMDYENENPQQKEIHPKNISITSPVAGPSRRQWETPPQKLEYENPQQKEIHPKNIGITSPVAGPSRRQWETPPQKNIRYYEEKESEGFKIPTPFKKCLVFPQTPDGTLKTPKHKRKIFPAVVSSAKYREFYENEVKKKNGPKITKRKQQKTNTVNEESSSNSDMDVTYLDEDLDLSENENIILKTNQHVIVKYMDTHYPGIVLKHDEFGADIRTMVSAGINSWKWPVKEDVLYYFIEDIVCNIKEPEVKNNRGHFSVPEMAKYNGVHY</sequence>
<keyword evidence="2" id="KW-0238">DNA-binding</keyword>